<proteinExistence type="predicted"/>
<reference evidence="1" key="1">
    <citation type="journal article" date="2015" name="Nature">
        <title>Complex archaea that bridge the gap between prokaryotes and eukaryotes.</title>
        <authorList>
            <person name="Spang A."/>
            <person name="Saw J.H."/>
            <person name="Jorgensen S.L."/>
            <person name="Zaremba-Niedzwiedzka K."/>
            <person name="Martijn J."/>
            <person name="Lind A.E."/>
            <person name="van Eijk R."/>
            <person name="Schleper C."/>
            <person name="Guy L."/>
            <person name="Ettema T.J."/>
        </authorList>
    </citation>
    <scope>NUCLEOTIDE SEQUENCE</scope>
</reference>
<name>A0A0F8ZNG6_9ZZZZ</name>
<dbReference type="SUPFAM" id="SSF49265">
    <property type="entry name" value="Fibronectin type III"/>
    <property type="match status" value="1"/>
</dbReference>
<comment type="caution">
    <text evidence="1">The sequence shown here is derived from an EMBL/GenBank/DDBJ whole genome shotgun (WGS) entry which is preliminary data.</text>
</comment>
<dbReference type="EMBL" id="LAZR01046939">
    <property type="protein sequence ID" value="KKK95373.1"/>
    <property type="molecule type" value="Genomic_DNA"/>
</dbReference>
<dbReference type="InterPro" id="IPR058094">
    <property type="entry name" value="Ig-like_OmpL47-like"/>
</dbReference>
<feature type="non-terminal residue" evidence="1">
    <location>
        <position position="232"/>
    </location>
</feature>
<dbReference type="InterPro" id="IPR036116">
    <property type="entry name" value="FN3_sf"/>
</dbReference>
<accession>A0A0F8ZNG6</accession>
<evidence type="ECO:0000313" key="1">
    <source>
        <dbReference type="EMBL" id="KKK95373.1"/>
    </source>
</evidence>
<dbReference type="AlphaFoldDB" id="A0A0F8ZNG6"/>
<protein>
    <recommendedName>
        <fullName evidence="2">Fibronectin type-III domain-containing protein</fullName>
    </recommendedName>
</protein>
<dbReference type="Gene3D" id="2.60.40.10">
    <property type="entry name" value="Immunoglobulins"/>
    <property type="match status" value="1"/>
</dbReference>
<dbReference type="InterPro" id="IPR013783">
    <property type="entry name" value="Ig-like_fold"/>
</dbReference>
<gene>
    <name evidence="1" type="ORF">LCGC14_2673450</name>
</gene>
<sequence length="232" mass="24764">MIDVNWTAPSDIGSSGLDGYSVEWTQLADTVPDTIIDDMGPSGVDTHSDPLEDGDWWFHIRAVDKTGNGSSAVHLGPFKIDIAAPLTTHTVIGALGPNNAFSTPVTISFNRIDPVPASGVLKTEYSFNSGSTWNLYSGPFIISNQGTTNILYRSTDKAGNIEGYKAVSATYYATSTPTPVIAPIPGPAPPSSPAITIDSIGPKTFAKSSGARTLSKKKAPRYLKLYRHYRSK</sequence>
<organism evidence="1">
    <name type="scientific">marine sediment metagenome</name>
    <dbReference type="NCBI Taxonomy" id="412755"/>
    <lineage>
        <taxon>unclassified sequences</taxon>
        <taxon>metagenomes</taxon>
        <taxon>ecological metagenomes</taxon>
    </lineage>
</organism>
<dbReference type="NCBIfam" id="NF047446">
    <property type="entry name" value="barrel_OmpL47"/>
    <property type="match status" value="1"/>
</dbReference>
<evidence type="ECO:0008006" key="2">
    <source>
        <dbReference type="Google" id="ProtNLM"/>
    </source>
</evidence>